<name>A0A7H9GLS5_9ENTR</name>
<proteinExistence type="predicted"/>
<dbReference type="AlphaFoldDB" id="A0A7H9GLS5"/>
<organism evidence="1 2">
    <name type="scientific">Klebsiella grimontii</name>
    <dbReference type="NCBI Taxonomy" id="2058152"/>
    <lineage>
        <taxon>Bacteria</taxon>
        <taxon>Pseudomonadati</taxon>
        <taxon>Pseudomonadota</taxon>
        <taxon>Gammaproteobacteria</taxon>
        <taxon>Enterobacterales</taxon>
        <taxon>Enterobacteriaceae</taxon>
        <taxon>Klebsiella/Raoultella group</taxon>
        <taxon>Klebsiella</taxon>
    </lineage>
</organism>
<reference evidence="1 2" key="1">
    <citation type="submission" date="2020-06" db="EMBL/GenBank/DDBJ databases">
        <title>REHAB project genomes.</title>
        <authorList>
            <person name="Shaw L.P."/>
        </authorList>
    </citation>
    <scope>NUCLEOTIDE SEQUENCE [LARGE SCALE GENOMIC DNA]</scope>
    <source>
        <strain evidence="1 2">RHBSTW-00092</strain>
        <plasmid evidence="1">pRHBSTW-00092_4</plasmid>
    </source>
</reference>
<evidence type="ECO:0000313" key="1">
    <source>
        <dbReference type="EMBL" id="MBA8127918.1"/>
    </source>
</evidence>
<sequence>MSSGVNGQFYGLSALWSYLSGYKKIWYHITISYGCEIVHVLNCDGYEIALLNNATCRWEIRRYSPQRWFPLPADAREFEFEGDRQIDCFNLDAIDTNFPGGYREN</sequence>
<protein>
    <submittedName>
        <fullName evidence="1">Uncharacterized protein</fullName>
    </submittedName>
</protein>
<dbReference type="Proteomes" id="UP000557483">
    <property type="component" value="Unassembled WGS sequence"/>
</dbReference>
<dbReference type="RefSeq" id="WP_047722684.1">
    <property type="nucleotide sequence ID" value="NZ_CABGVD010000044.1"/>
</dbReference>
<evidence type="ECO:0000313" key="2">
    <source>
        <dbReference type="Proteomes" id="UP000557483"/>
    </source>
</evidence>
<geneLocation type="plasmid" evidence="1">
    <name>pRHBSTW-00092_4</name>
</geneLocation>
<gene>
    <name evidence="1" type="ORF">HV064_29090</name>
</gene>
<accession>A0A7H9GLS5</accession>
<keyword evidence="1" id="KW-0614">Plasmid</keyword>
<dbReference type="EMBL" id="JABXRN010000004">
    <property type="protein sequence ID" value="MBA8127918.1"/>
    <property type="molecule type" value="Genomic_DNA"/>
</dbReference>
<comment type="caution">
    <text evidence="1">The sequence shown here is derived from an EMBL/GenBank/DDBJ whole genome shotgun (WGS) entry which is preliminary data.</text>
</comment>